<gene>
    <name evidence="1" type="ORF">TRP8649_03304</name>
</gene>
<protein>
    <submittedName>
        <fullName evidence="1">Uncharacterized protein</fullName>
    </submittedName>
</protein>
<keyword evidence="2" id="KW-1185">Reference proteome</keyword>
<proteinExistence type="predicted"/>
<evidence type="ECO:0000313" key="1">
    <source>
        <dbReference type="EMBL" id="SMX29171.1"/>
    </source>
</evidence>
<accession>A0A238JER2</accession>
<dbReference type="EMBL" id="FXXP01000002">
    <property type="protein sequence ID" value="SMX29171.1"/>
    <property type="molecule type" value="Genomic_DNA"/>
</dbReference>
<dbReference type="OrthoDB" id="9955835at2"/>
<sequence>MLDIPEIAPRITPKKILDDPSVGLAEQLRQKLRFLIVIGIFGRGATLHTICRRMYVTSTFDEPQRNKTTGEMELVEVINDVSAYDRIDNICRSANKPLIQAELDFLRQCFERVFGNNAMAAISDEMLLKGSMFQILSSLPGTLTEFNWSDIDPILALRGLPKPTTRNRGSRLNAARGDAGPNRMAVSNLSCLTVVRRSFRPGRDTVCIWMLR</sequence>
<evidence type="ECO:0000313" key="2">
    <source>
        <dbReference type="Proteomes" id="UP000225972"/>
    </source>
</evidence>
<dbReference type="RefSeq" id="WP_099247023.1">
    <property type="nucleotide sequence ID" value="NZ_FXXP01000002.1"/>
</dbReference>
<dbReference type="AlphaFoldDB" id="A0A238JER2"/>
<name>A0A238JER2_9RHOB</name>
<organism evidence="1 2">
    <name type="scientific">Pelagimonas phthalicica</name>
    <dbReference type="NCBI Taxonomy" id="1037362"/>
    <lineage>
        <taxon>Bacteria</taxon>
        <taxon>Pseudomonadati</taxon>
        <taxon>Pseudomonadota</taxon>
        <taxon>Alphaproteobacteria</taxon>
        <taxon>Rhodobacterales</taxon>
        <taxon>Roseobacteraceae</taxon>
        <taxon>Pelagimonas</taxon>
    </lineage>
</organism>
<dbReference type="Proteomes" id="UP000225972">
    <property type="component" value="Unassembled WGS sequence"/>
</dbReference>
<reference evidence="2" key="1">
    <citation type="submission" date="2017-05" db="EMBL/GenBank/DDBJ databases">
        <authorList>
            <person name="Rodrigo-Torres L."/>
            <person name="Arahal R. D."/>
            <person name="Lucena T."/>
        </authorList>
    </citation>
    <scope>NUCLEOTIDE SEQUENCE [LARGE SCALE GENOMIC DNA]</scope>
    <source>
        <strain evidence="2">CECT 8649</strain>
    </source>
</reference>